<keyword evidence="8" id="KW-1185">Reference proteome</keyword>
<dbReference type="PANTHER" id="PTHR21716">
    <property type="entry name" value="TRANSMEMBRANE PROTEIN"/>
    <property type="match status" value="1"/>
</dbReference>
<comment type="subcellular location">
    <subcellularLocation>
        <location evidence="1">Membrane</location>
        <topology evidence="1">Multi-pass membrane protein</topology>
    </subcellularLocation>
</comment>
<sequence length="356" mass="40427">MRPVYFFWLLFSIAFYWMLYLYEDFLMDLLIAGLLCVTVFWLKEFFDRHMSNLLSSLLCVLALLSCLVIPVYFLVYKSADFIFHLNLERVSFFMEKFKADLLVRLESFPALSEYAHKILANISAHSIMSYVLQFSSDIGKYSLKFASDTVMVLVFLFLCFFYGQTFYQYILEVLPFEKIQSKGIFREVAGILRVVLLTSIINVVLQGFAFGILMVVFGLDWLSLGILYGLAALIPIVGGALVWVPVSLYEMYLGQGTHALIIALYSIILIGGLIDSLIKPLLIGVIKEKVLKISLKINEILIFFSILAGISKFGFWGIAVGPTITAFFIVLLRVYEKSFIKKPSMLPAQSGGNHRQ</sequence>
<evidence type="ECO:0000313" key="7">
    <source>
        <dbReference type="EMBL" id="TSA82104.1"/>
    </source>
</evidence>
<name>A0A553UPF1_9HELI</name>
<dbReference type="GO" id="GO:0016020">
    <property type="term" value="C:membrane"/>
    <property type="evidence" value="ECO:0007669"/>
    <property type="project" value="UniProtKB-SubCell"/>
</dbReference>
<feature type="transmembrane region" description="Helical" evidence="6">
    <location>
        <begin position="52"/>
        <end position="75"/>
    </location>
</feature>
<evidence type="ECO:0000256" key="2">
    <source>
        <dbReference type="ARBA" id="ARBA00009773"/>
    </source>
</evidence>
<comment type="similarity">
    <text evidence="2">Belongs to the autoinducer-2 exporter (AI-2E) (TC 2.A.86) family.</text>
</comment>
<keyword evidence="3 6" id="KW-0812">Transmembrane</keyword>
<feature type="transmembrane region" description="Helical" evidence="6">
    <location>
        <begin position="150"/>
        <end position="170"/>
    </location>
</feature>
<evidence type="ECO:0000313" key="8">
    <source>
        <dbReference type="Proteomes" id="UP000319322"/>
    </source>
</evidence>
<reference evidence="7" key="1">
    <citation type="submission" date="2019-07" db="EMBL/GenBank/DDBJ databases">
        <title>Helicobacter labacensis sp. nov., Helicobacter mehlei sp. nov. and Helicobacter vulpis sp. nov., isolated from gastric mucosa of red fox (Vulpis vulpis).</title>
        <authorList>
            <person name="Kusar D."/>
            <person name="Gruntar I."/>
            <person name="Pate M."/>
            <person name="Zajc U."/>
            <person name="Ocepek M."/>
        </authorList>
    </citation>
    <scope>NUCLEOTIDE SEQUENCE [LARGE SCALE GENOMIC DNA]</scope>
    <source>
        <strain evidence="7">L8b</strain>
    </source>
</reference>
<evidence type="ECO:0000256" key="3">
    <source>
        <dbReference type="ARBA" id="ARBA00022692"/>
    </source>
</evidence>
<protein>
    <submittedName>
        <fullName evidence="7">AI-2E family transporter</fullName>
    </submittedName>
</protein>
<keyword evidence="4 6" id="KW-1133">Transmembrane helix</keyword>
<feature type="transmembrane region" description="Helical" evidence="6">
    <location>
        <begin position="316"/>
        <end position="335"/>
    </location>
</feature>
<gene>
    <name evidence="7" type="ORF">FNE76_06075</name>
</gene>
<dbReference type="Proteomes" id="UP000319322">
    <property type="component" value="Unassembled WGS sequence"/>
</dbReference>
<keyword evidence="5 6" id="KW-0472">Membrane</keyword>
<evidence type="ECO:0000256" key="5">
    <source>
        <dbReference type="ARBA" id="ARBA00023136"/>
    </source>
</evidence>
<accession>A0A553UPF1</accession>
<evidence type="ECO:0000256" key="1">
    <source>
        <dbReference type="ARBA" id="ARBA00004141"/>
    </source>
</evidence>
<feature type="transmembrane region" description="Helical" evidence="6">
    <location>
        <begin position="258"/>
        <end position="278"/>
    </location>
</feature>
<dbReference type="Pfam" id="PF01594">
    <property type="entry name" value="AI-2E_transport"/>
    <property type="match status" value="1"/>
</dbReference>
<dbReference type="RefSeq" id="WP_120948592.1">
    <property type="nucleotide sequence ID" value="NZ_QXQS01000015.1"/>
</dbReference>
<dbReference type="InterPro" id="IPR002549">
    <property type="entry name" value="AI-2E-like"/>
</dbReference>
<dbReference type="PANTHER" id="PTHR21716:SF4">
    <property type="entry name" value="TRANSMEMBRANE PROTEIN 245"/>
    <property type="match status" value="1"/>
</dbReference>
<dbReference type="EMBL" id="VKGC01000016">
    <property type="protein sequence ID" value="TSA82104.1"/>
    <property type="molecule type" value="Genomic_DNA"/>
</dbReference>
<feature type="transmembrane region" description="Helical" evidence="6">
    <location>
        <begin position="29"/>
        <end position="46"/>
    </location>
</feature>
<organism evidence="7 8">
    <name type="scientific">Helicobacter mehlei</name>
    <dbReference type="NCBI Taxonomy" id="2316080"/>
    <lineage>
        <taxon>Bacteria</taxon>
        <taxon>Pseudomonadati</taxon>
        <taxon>Campylobacterota</taxon>
        <taxon>Epsilonproteobacteria</taxon>
        <taxon>Campylobacterales</taxon>
        <taxon>Helicobacteraceae</taxon>
        <taxon>Helicobacter</taxon>
    </lineage>
</organism>
<dbReference type="AlphaFoldDB" id="A0A553UPF1"/>
<comment type="caution">
    <text evidence="7">The sequence shown here is derived from an EMBL/GenBank/DDBJ whole genome shotgun (WGS) entry which is preliminary data.</text>
</comment>
<feature type="transmembrane region" description="Helical" evidence="6">
    <location>
        <begin position="226"/>
        <end position="246"/>
    </location>
</feature>
<feature type="transmembrane region" description="Helical" evidence="6">
    <location>
        <begin position="6"/>
        <end position="22"/>
    </location>
</feature>
<proteinExistence type="inferred from homology"/>
<evidence type="ECO:0000256" key="4">
    <source>
        <dbReference type="ARBA" id="ARBA00022989"/>
    </source>
</evidence>
<feature type="transmembrane region" description="Helical" evidence="6">
    <location>
        <begin position="190"/>
        <end position="219"/>
    </location>
</feature>
<reference evidence="7" key="2">
    <citation type="submission" date="2019-07" db="EMBL/GenBank/DDBJ databases">
        <authorList>
            <person name="Papic B."/>
        </authorList>
    </citation>
    <scope>NUCLEOTIDE SEQUENCE [LARGE SCALE GENOMIC DNA]</scope>
    <source>
        <strain evidence="7">L8b</strain>
    </source>
</reference>
<evidence type="ECO:0000256" key="6">
    <source>
        <dbReference type="SAM" id="Phobius"/>
    </source>
</evidence>